<sequence>MCVVCMWGRQHINFICAFPPPPPLLLPPFFPSKSAETKNNGYDDDTEEDGRVDALVEVKVVGKGENVKLR</sequence>
<dbReference type="GeneID" id="3660204"/>
<name>Q38EX4_TRYB2</name>
<proteinExistence type="predicted"/>
<dbReference type="KEGG" id="tbr:Tb09.160.4330"/>
<dbReference type="RefSeq" id="XP_826976.1">
    <property type="nucleotide sequence ID" value="XM_821883.1"/>
</dbReference>
<dbReference type="PaxDb" id="5691-EAN76646"/>
<protein>
    <submittedName>
        <fullName evidence="1">Uncharacterized protein</fullName>
    </submittedName>
</protein>
<evidence type="ECO:0000313" key="1">
    <source>
        <dbReference type="EMBL" id="EAN76646.1"/>
    </source>
</evidence>
<keyword evidence="2" id="KW-1185">Reference proteome</keyword>
<accession>Q38EX4</accession>
<organism evidence="1 2">
    <name type="scientific">Trypanosoma brucei brucei (strain 927/4 GUTat10.1)</name>
    <dbReference type="NCBI Taxonomy" id="185431"/>
    <lineage>
        <taxon>Eukaryota</taxon>
        <taxon>Discoba</taxon>
        <taxon>Euglenozoa</taxon>
        <taxon>Kinetoplastea</taxon>
        <taxon>Metakinetoplastina</taxon>
        <taxon>Trypanosomatida</taxon>
        <taxon>Trypanosomatidae</taxon>
        <taxon>Trypanosoma</taxon>
    </lineage>
</organism>
<dbReference type="InParanoid" id="Q38EX4"/>
<gene>
    <name evidence="1" type="ORF">Tb09.160.4330</name>
</gene>
<evidence type="ECO:0000313" key="2">
    <source>
        <dbReference type="Proteomes" id="UP000008524"/>
    </source>
</evidence>
<reference evidence="1 2" key="1">
    <citation type="journal article" date="2005" name="Science">
        <title>Comparative genomics of trypanosomatid parasitic protozoa.</title>
        <authorList>
            <person name="El-Sayed N.M."/>
            <person name="Myler P.J."/>
            <person name="Blandin G."/>
            <person name="Berriman M."/>
            <person name="Crabtree J."/>
            <person name="Aggarwal G."/>
            <person name="Caler E."/>
            <person name="Renauld H."/>
            <person name="Worthey E.A."/>
            <person name="Hertz-Fowler C."/>
            <person name="Ghedin E."/>
            <person name="Peacock C."/>
            <person name="Bartholomeu D.C."/>
            <person name="Haas B.J."/>
            <person name="Tran A.N."/>
            <person name="Wortman J.R."/>
            <person name="Alsmark U.C."/>
            <person name="Angiuoli S."/>
            <person name="Anupama A."/>
            <person name="Badger J."/>
            <person name="Bringaud F."/>
            <person name="Cadag E."/>
            <person name="Carlton J.M."/>
            <person name="Cerqueira G.C."/>
            <person name="Creasy T."/>
            <person name="Delcher A.L."/>
            <person name="Djikeng A."/>
            <person name="Embley T.M."/>
            <person name="Hauser C."/>
            <person name="Ivens A.C."/>
            <person name="Kummerfeld S.K."/>
            <person name="Pereira-Leal J.B."/>
            <person name="Nilsson D."/>
            <person name="Peterson J."/>
            <person name="Salzberg S.L."/>
            <person name="Shallom J."/>
            <person name="Silva J.C."/>
            <person name="Sundaram J."/>
            <person name="Westenberger S."/>
            <person name="White O."/>
            <person name="Melville S.E."/>
            <person name="Donelson J.E."/>
            <person name="Andersson B."/>
            <person name="Stuart K.D."/>
            <person name="Hall N."/>
        </authorList>
    </citation>
    <scope>NUCLEOTIDE SEQUENCE [LARGE SCALE GENOMIC DNA]</scope>
    <source>
        <strain evidence="1 2">927/4 GUTat10.1</strain>
    </source>
</reference>
<dbReference type="EMBL" id="CM000207">
    <property type="protein sequence ID" value="EAN76646.1"/>
    <property type="molecule type" value="Genomic_DNA"/>
</dbReference>
<dbReference type="AlphaFoldDB" id="Q38EX4"/>
<dbReference type="Proteomes" id="UP000008524">
    <property type="component" value="Chromosome 9"/>
</dbReference>
<reference evidence="1 2" key="2">
    <citation type="journal article" date="2005" name="Science">
        <title>The genome of the African trypanosome Trypanosoma brucei.</title>
        <authorList>
            <person name="Berriman M."/>
            <person name="Ghedin E."/>
            <person name="Hertz-Fowler C."/>
            <person name="Blandin G."/>
            <person name="Renauld H."/>
            <person name="Bartholomeu D.C."/>
            <person name="Lennard N.J."/>
            <person name="Caler E."/>
            <person name="Hamlin N.E."/>
            <person name="Haas B."/>
            <person name="Bohme U."/>
            <person name="Hannick L."/>
            <person name="Aslett M.A."/>
            <person name="Shallom J."/>
            <person name="Marcello L."/>
            <person name="Hou L."/>
            <person name="Wickstead B."/>
            <person name="Alsmark U.C."/>
            <person name="Arrowsmith C."/>
            <person name="Atkin R.J."/>
            <person name="Barron A.J."/>
            <person name="Bringaud F."/>
            <person name="Brooks K."/>
            <person name="Carrington M."/>
            <person name="Cherevach I."/>
            <person name="Chillingworth T.J."/>
            <person name="Churcher C."/>
            <person name="Clark L.N."/>
            <person name="Corton C.H."/>
            <person name="Cronin A."/>
            <person name="Davies R.M."/>
            <person name="Doggett J."/>
            <person name="Djikeng A."/>
            <person name="Feldblyum T."/>
            <person name="Field M.C."/>
            <person name="Fraser A."/>
            <person name="Goodhead I."/>
            <person name="Hance Z."/>
            <person name="Harper D."/>
            <person name="Harris B.R."/>
            <person name="Hauser H."/>
            <person name="Hostetler J."/>
            <person name="Ivens A."/>
            <person name="Jagels K."/>
            <person name="Johnson D."/>
            <person name="Johnson J."/>
            <person name="Jones K."/>
            <person name="Kerhornou A.X."/>
            <person name="Koo H."/>
            <person name="Larke N."/>
            <person name="Landfear S."/>
            <person name="Larkin C."/>
            <person name="Leech V."/>
            <person name="Line A."/>
            <person name="Lord A."/>
            <person name="Macleod A."/>
            <person name="Mooney P.J."/>
            <person name="Moule S."/>
            <person name="Martin D.M."/>
            <person name="Morgan G.W."/>
            <person name="Mungall K."/>
            <person name="Norbertczak H."/>
            <person name="Ormond D."/>
            <person name="Pai G."/>
            <person name="Peacock C.S."/>
            <person name="Peterson J."/>
            <person name="Quail M.A."/>
            <person name="Rabbinowitsch E."/>
            <person name="Rajandream M.A."/>
            <person name="Reitter C."/>
            <person name="Salzberg S.L."/>
            <person name="Sanders M."/>
            <person name="Schobel S."/>
            <person name="Sharp S."/>
            <person name="Simmonds M."/>
            <person name="Simpson A.J."/>
            <person name="Tallon L."/>
            <person name="Turner C.M."/>
            <person name="Tait A."/>
            <person name="Tivey A.R."/>
            <person name="Van Aken S."/>
            <person name="Walker D."/>
            <person name="Wanless D."/>
            <person name="Wang S."/>
            <person name="White B."/>
            <person name="White O."/>
            <person name="Whitehead S."/>
            <person name="Woodward J."/>
            <person name="Wortman J."/>
            <person name="Adams M.D."/>
            <person name="Embley T.M."/>
            <person name="Gull K."/>
            <person name="Ullu E."/>
            <person name="Barry J.D."/>
            <person name="Fairlamb A.H."/>
            <person name="Opperdoes F."/>
            <person name="Barrell B.G."/>
            <person name="Donelson J.E."/>
            <person name="Hall N."/>
            <person name="Fraser C.M."/>
            <person name="Melville S.E."/>
            <person name="El-Sayed N.M."/>
        </authorList>
    </citation>
    <scope>NUCLEOTIDE SEQUENCE [LARGE SCALE GENOMIC DNA]</scope>
    <source>
        <strain evidence="1 2">927/4 GUTat10.1</strain>
    </source>
</reference>